<keyword evidence="8" id="KW-0378">Hydrolase</keyword>
<evidence type="ECO:0000256" key="1">
    <source>
        <dbReference type="ARBA" id="ARBA00004141"/>
    </source>
</evidence>
<evidence type="ECO:0000256" key="3">
    <source>
        <dbReference type="ARBA" id="ARBA00022989"/>
    </source>
</evidence>
<keyword evidence="8" id="KW-0645">Protease</keyword>
<feature type="transmembrane region" description="Helical" evidence="6">
    <location>
        <begin position="143"/>
        <end position="162"/>
    </location>
</feature>
<dbReference type="SUPFAM" id="SSF144091">
    <property type="entry name" value="Rhomboid-like"/>
    <property type="match status" value="1"/>
</dbReference>
<feature type="region of interest" description="Disordered" evidence="5">
    <location>
        <begin position="1"/>
        <end position="24"/>
    </location>
</feature>
<evidence type="ECO:0000256" key="4">
    <source>
        <dbReference type="ARBA" id="ARBA00023136"/>
    </source>
</evidence>
<evidence type="ECO:0000256" key="6">
    <source>
        <dbReference type="SAM" id="Phobius"/>
    </source>
</evidence>
<name>A0A1G8TG50_9EURY</name>
<comment type="subcellular location">
    <subcellularLocation>
        <location evidence="1">Membrane</location>
        <topology evidence="1">Multi-pass membrane protein</topology>
    </subcellularLocation>
</comment>
<dbReference type="GO" id="GO:0016020">
    <property type="term" value="C:membrane"/>
    <property type="evidence" value="ECO:0007669"/>
    <property type="project" value="UniProtKB-SubCell"/>
</dbReference>
<accession>A0A1G8TG50</accession>
<dbReference type="STRING" id="1095776.SAMN04515672_0452"/>
<feature type="transmembrane region" description="Helical" evidence="6">
    <location>
        <begin position="82"/>
        <end position="100"/>
    </location>
</feature>
<dbReference type="GO" id="GO:0004252">
    <property type="term" value="F:serine-type endopeptidase activity"/>
    <property type="evidence" value="ECO:0007669"/>
    <property type="project" value="InterPro"/>
</dbReference>
<dbReference type="InterPro" id="IPR022764">
    <property type="entry name" value="Peptidase_S54_rhomboid_dom"/>
</dbReference>
<feature type="transmembrane region" description="Helical" evidence="6">
    <location>
        <begin position="112"/>
        <end position="131"/>
    </location>
</feature>
<dbReference type="PANTHER" id="PTHR43066">
    <property type="entry name" value="RHOMBOID-RELATED PROTEIN"/>
    <property type="match status" value="1"/>
</dbReference>
<keyword evidence="3 6" id="KW-1133">Transmembrane helix</keyword>
<dbReference type="AlphaFoldDB" id="A0A1G8TG50"/>
<evidence type="ECO:0000256" key="2">
    <source>
        <dbReference type="ARBA" id="ARBA00022692"/>
    </source>
</evidence>
<sequence length="234" mass="23900">MSRRSRSQSVPSLGSDASGDDGSAEGSSSPIVELLIVFVVVFAAQQVAAIIGIGVMAGLFVLAPPLTTNPWTIVTSVYAHGGIGHLVSNSLALIVFGWPVARATTRLRFHTFFLVTGVIAGISQIVLSGFLEGMPLVGAWFEQAPVLGASGAVFALLGYLIASNRLSTGLASFVDVPQWLAVLVFVGLAAAVTLATAAPGVALLAHFTGLLVGLVAGRARVLHVGGSDGRGSRL</sequence>
<dbReference type="EMBL" id="FNFE01000001">
    <property type="protein sequence ID" value="SDJ40384.1"/>
    <property type="molecule type" value="Genomic_DNA"/>
</dbReference>
<keyword evidence="9" id="KW-1185">Reference proteome</keyword>
<keyword evidence="2 6" id="KW-0812">Transmembrane</keyword>
<dbReference type="OrthoDB" id="169619at2157"/>
<evidence type="ECO:0000259" key="7">
    <source>
        <dbReference type="Pfam" id="PF01694"/>
    </source>
</evidence>
<dbReference type="GO" id="GO:0006508">
    <property type="term" value="P:proteolysis"/>
    <property type="evidence" value="ECO:0007669"/>
    <property type="project" value="UniProtKB-KW"/>
</dbReference>
<protein>
    <submittedName>
        <fullName evidence="8">Membrane associated serine protease, rhomboid family</fullName>
    </submittedName>
</protein>
<dbReference type="InterPro" id="IPR035952">
    <property type="entry name" value="Rhomboid-like_sf"/>
</dbReference>
<reference evidence="9" key="1">
    <citation type="submission" date="2016-10" db="EMBL/GenBank/DDBJ databases">
        <authorList>
            <person name="Varghese N."/>
            <person name="Submissions S."/>
        </authorList>
    </citation>
    <scope>NUCLEOTIDE SEQUENCE [LARGE SCALE GENOMIC DNA]</scope>
    <source>
        <strain evidence="9">B4,CECT 8067,JCM 17497</strain>
    </source>
</reference>
<feature type="transmembrane region" description="Helical" evidence="6">
    <location>
        <begin position="34"/>
        <end position="62"/>
    </location>
</feature>
<feature type="transmembrane region" description="Helical" evidence="6">
    <location>
        <begin position="169"/>
        <end position="191"/>
    </location>
</feature>
<dbReference type="Pfam" id="PF01694">
    <property type="entry name" value="Rhomboid"/>
    <property type="match status" value="1"/>
</dbReference>
<evidence type="ECO:0000256" key="5">
    <source>
        <dbReference type="SAM" id="MobiDB-lite"/>
    </source>
</evidence>
<dbReference type="PANTHER" id="PTHR43066:SF11">
    <property type="entry name" value="PEPTIDASE S54 RHOMBOID DOMAIN-CONTAINING PROTEIN"/>
    <property type="match status" value="1"/>
</dbReference>
<dbReference type="RefSeq" id="WP_090302992.1">
    <property type="nucleotide sequence ID" value="NZ_FNFE01000001.1"/>
</dbReference>
<dbReference type="Proteomes" id="UP000198882">
    <property type="component" value="Unassembled WGS sequence"/>
</dbReference>
<feature type="domain" description="Peptidase S54 rhomboid" evidence="7">
    <location>
        <begin position="69"/>
        <end position="218"/>
    </location>
</feature>
<organism evidence="8 9">
    <name type="scientific">Natronorubrum texcoconense</name>
    <dbReference type="NCBI Taxonomy" id="1095776"/>
    <lineage>
        <taxon>Archaea</taxon>
        <taxon>Methanobacteriati</taxon>
        <taxon>Methanobacteriota</taxon>
        <taxon>Stenosarchaea group</taxon>
        <taxon>Halobacteria</taxon>
        <taxon>Halobacteriales</taxon>
        <taxon>Natrialbaceae</taxon>
        <taxon>Natronorubrum</taxon>
    </lineage>
</organism>
<gene>
    <name evidence="8" type="ORF">SAMN04515672_0452</name>
</gene>
<evidence type="ECO:0000313" key="8">
    <source>
        <dbReference type="EMBL" id="SDJ40384.1"/>
    </source>
</evidence>
<keyword evidence="4 6" id="KW-0472">Membrane</keyword>
<proteinExistence type="predicted"/>
<evidence type="ECO:0000313" key="9">
    <source>
        <dbReference type="Proteomes" id="UP000198882"/>
    </source>
</evidence>
<dbReference type="Gene3D" id="1.20.1540.10">
    <property type="entry name" value="Rhomboid-like"/>
    <property type="match status" value="1"/>
</dbReference>